<dbReference type="AlphaFoldDB" id="A0A224YA21"/>
<organism evidence="2">
    <name type="scientific">Rhipicephalus zambeziensis</name>
    <dbReference type="NCBI Taxonomy" id="60191"/>
    <lineage>
        <taxon>Eukaryota</taxon>
        <taxon>Metazoa</taxon>
        <taxon>Ecdysozoa</taxon>
        <taxon>Arthropoda</taxon>
        <taxon>Chelicerata</taxon>
        <taxon>Arachnida</taxon>
        <taxon>Acari</taxon>
        <taxon>Parasitiformes</taxon>
        <taxon>Ixodida</taxon>
        <taxon>Ixodoidea</taxon>
        <taxon>Ixodidae</taxon>
        <taxon>Rhipicephalinae</taxon>
        <taxon>Rhipicephalus</taxon>
        <taxon>Rhipicephalus</taxon>
    </lineage>
</organism>
<accession>A0A224YA21</accession>
<evidence type="ECO:0008006" key="3">
    <source>
        <dbReference type="Google" id="ProtNLM"/>
    </source>
</evidence>
<name>A0A224YA21_9ACAR</name>
<feature type="chain" id="PRO_5012691426" description="DA-P36 family member" evidence="1">
    <location>
        <begin position="22"/>
        <end position="221"/>
    </location>
</feature>
<dbReference type="EMBL" id="GFPF01002539">
    <property type="protein sequence ID" value="MAA13685.1"/>
    <property type="molecule type" value="Transcribed_RNA"/>
</dbReference>
<sequence>MNMKITTQLPVLFFLILESEGTWTGVNLTEEAHRYILRLLSEGRNVTSWGLGADYEFWTNRTRPTNVYPITARGHDLWCNNNQLYDPMGTIVRLRMTFDITKRVQSPFPAIFNVTLPMIKLWGVVPEAAKIDMNNATRIVLNRIKRYNPKIHKNIKRYRTTCRFQGRIDYAGYFAYKGSHSYHTVGVGHLQNSKKGLVRLAPWYLEYFVEGTYEQRIIVSV</sequence>
<protein>
    <recommendedName>
        <fullName evidence="3">DA-P36 family member</fullName>
    </recommendedName>
</protein>
<evidence type="ECO:0000256" key="1">
    <source>
        <dbReference type="SAM" id="SignalP"/>
    </source>
</evidence>
<reference evidence="2" key="1">
    <citation type="journal article" date="2017" name="Parasit. Vectors">
        <title>Sialotranscriptomics of Rhipicephalus zambeziensis reveals intricate expression profiles of secretory proteins and suggests tight temporal transcriptional regulation during blood-feeding.</title>
        <authorList>
            <person name="de Castro M.H."/>
            <person name="de Klerk D."/>
            <person name="Pienaar R."/>
            <person name="Rees D.J.G."/>
            <person name="Mans B.J."/>
        </authorList>
    </citation>
    <scope>NUCLEOTIDE SEQUENCE</scope>
    <source>
        <tissue evidence="2">Salivary glands</tissue>
    </source>
</reference>
<proteinExistence type="predicted"/>
<evidence type="ECO:0000313" key="2">
    <source>
        <dbReference type="EMBL" id="MAA13685.1"/>
    </source>
</evidence>
<feature type="signal peptide" evidence="1">
    <location>
        <begin position="1"/>
        <end position="21"/>
    </location>
</feature>
<keyword evidence="1" id="KW-0732">Signal</keyword>